<dbReference type="AlphaFoldDB" id="A0A9P6RKV7"/>
<proteinExistence type="predicted"/>
<reference evidence="7" key="1">
    <citation type="journal article" date="2020" name="Fungal Divers.">
        <title>Resolving the Mortierellaceae phylogeny through synthesis of multi-gene phylogenetics and phylogenomics.</title>
        <authorList>
            <person name="Vandepol N."/>
            <person name="Liber J."/>
            <person name="Desiro A."/>
            <person name="Na H."/>
            <person name="Kennedy M."/>
            <person name="Barry K."/>
            <person name="Grigoriev I.V."/>
            <person name="Miller A.N."/>
            <person name="O'Donnell K."/>
            <person name="Stajich J.E."/>
            <person name="Bonito G."/>
        </authorList>
    </citation>
    <scope>NUCLEOTIDE SEQUENCE</scope>
    <source>
        <strain evidence="7">REB-010B</strain>
    </source>
</reference>
<evidence type="ECO:0000256" key="1">
    <source>
        <dbReference type="ARBA" id="ARBA00022723"/>
    </source>
</evidence>
<dbReference type="EMBL" id="JAAAIP010000208">
    <property type="protein sequence ID" value="KAG0322549.1"/>
    <property type="molecule type" value="Genomic_DNA"/>
</dbReference>
<dbReference type="Pfam" id="PF13639">
    <property type="entry name" value="zf-RING_2"/>
    <property type="match status" value="1"/>
</dbReference>
<dbReference type="PANTHER" id="PTHR45931">
    <property type="entry name" value="SI:CH211-59O9.10"/>
    <property type="match status" value="1"/>
</dbReference>
<evidence type="ECO:0000313" key="8">
    <source>
        <dbReference type="Proteomes" id="UP000738325"/>
    </source>
</evidence>
<dbReference type="GO" id="GO:0061630">
    <property type="term" value="F:ubiquitin protein ligase activity"/>
    <property type="evidence" value="ECO:0007669"/>
    <property type="project" value="TreeGrafter"/>
</dbReference>
<comment type="caution">
    <text evidence="7">The sequence shown here is derived from an EMBL/GenBank/DDBJ whole genome shotgun (WGS) entry which is preliminary data.</text>
</comment>
<evidence type="ECO:0000313" key="7">
    <source>
        <dbReference type="EMBL" id="KAG0322549.1"/>
    </source>
</evidence>
<keyword evidence="3" id="KW-0862">Zinc</keyword>
<keyword evidence="5" id="KW-1133">Transmembrane helix</keyword>
<dbReference type="Gene3D" id="3.30.40.10">
    <property type="entry name" value="Zinc/RING finger domain, C3HC4 (zinc finger)"/>
    <property type="match status" value="1"/>
</dbReference>
<keyword evidence="5" id="KW-0472">Membrane</keyword>
<evidence type="ECO:0000259" key="6">
    <source>
        <dbReference type="PROSITE" id="PS50089"/>
    </source>
</evidence>
<dbReference type="GO" id="GO:0005634">
    <property type="term" value="C:nucleus"/>
    <property type="evidence" value="ECO:0007669"/>
    <property type="project" value="TreeGrafter"/>
</dbReference>
<dbReference type="OrthoDB" id="8062037at2759"/>
<evidence type="ECO:0000256" key="4">
    <source>
        <dbReference type="PROSITE-ProRule" id="PRU00175"/>
    </source>
</evidence>
<dbReference type="InterPro" id="IPR051834">
    <property type="entry name" value="RING_finger_E3_ligase"/>
</dbReference>
<organism evidence="7 8">
    <name type="scientific">Dissophora globulifera</name>
    <dbReference type="NCBI Taxonomy" id="979702"/>
    <lineage>
        <taxon>Eukaryota</taxon>
        <taxon>Fungi</taxon>
        <taxon>Fungi incertae sedis</taxon>
        <taxon>Mucoromycota</taxon>
        <taxon>Mortierellomycotina</taxon>
        <taxon>Mortierellomycetes</taxon>
        <taxon>Mortierellales</taxon>
        <taxon>Mortierellaceae</taxon>
        <taxon>Dissophora</taxon>
    </lineage>
</organism>
<evidence type="ECO:0000256" key="3">
    <source>
        <dbReference type="ARBA" id="ARBA00022833"/>
    </source>
</evidence>
<dbReference type="GO" id="GO:0008270">
    <property type="term" value="F:zinc ion binding"/>
    <property type="evidence" value="ECO:0007669"/>
    <property type="project" value="UniProtKB-KW"/>
</dbReference>
<keyword evidence="1" id="KW-0479">Metal-binding</keyword>
<gene>
    <name evidence="7" type="ORF">BGZ99_003265</name>
</gene>
<name>A0A9P6RKV7_9FUNG</name>
<dbReference type="SUPFAM" id="SSF57850">
    <property type="entry name" value="RING/U-box"/>
    <property type="match status" value="1"/>
</dbReference>
<keyword evidence="8" id="KW-1185">Reference proteome</keyword>
<dbReference type="InterPro" id="IPR011016">
    <property type="entry name" value="Znf_RING-CH"/>
</dbReference>
<protein>
    <recommendedName>
        <fullName evidence="6">RING-type domain-containing protein</fullName>
    </recommendedName>
</protein>
<dbReference type="PROSITE" id="PS50089">
    <property type="entry name" value="ZF_RING_2"/>
    <property type="match status" value="1"/>
</dbReference>
<sequence>MDGAPSKDPIYNLSFKIILFHIVMIGMYFVPCGPSLLALVLPNSIPSGFSRTATKPMIDKLGSMPMTEGMFGGDPDEAICAICLGNYTPDETIRFLPCQHHFHLECVDQWLITDKSCPLCKHDIDKPVVNERSHISRLPAINSLRSTADDSSAQPNIRTGDVVVASPTRLQIVVV</sequence>
<dbReference type="SMART" id="SM00184">
    <property type="entry name" value="RING"/>
    <property type="match status" value="1"/>
</dbReference>
<dbReference type="PANTHER" id="PTHR45931:SF3">
    <property type="entry name" value="RING ZINC FINGER-CONTAINING PROTEIN"/>
    <property type="match status" value="1"/>
</dbReference>
<dbReference type="GO" id="GO:0006511">
    <property type="term" value="P:ubiquitin-dependent protein catabolic process"/>
    <property type="evidence" value="ECO:0007669"/>
    <property type="project" value="TreeGrafter"/>
</dbReference>
<feature type="domain" description="RING-type" evidence="6">
    <location>
        <begin position="80"/>
        <end position="121"/>
    </location>
</feature>
<evidence type="ECO:0000256" key="5">
    <source>
        <dbReference type="SAM" id="Phobius"/>
    </source>
</evidence>
<dbReference type="SMART" id="SM00744">
    <property type="entry name" value="RINGv"/>
    <property type="match status" value="1"/>
</dbReference>
<dbReference type="Proteomes" id="UP000738325">
    <property type="component" value="Unassembled WGS sequence"/>
</dbReference>
<dbReference type="InterPro" id="IPR013083">
    <property type="entry name" value="Znf_RING/FYVE/PHD"/>
</dbReference>
<accession>A0A9P6RKV7</accession>
<dbReference type="InterPro" id="IPR001841">
    <property type="entry name" value="Znf_RING"/>
</dbReference>
<keyword evidence="2 4" id="KW-0863">Zinc-finger</keyword>
<keyword evidence="5" id="KW-0812">Transmembrane</keyword>
<evidence type="ECO:0000256" key="2">
    <source>
        <dbReference type="ARBA" id="ARBA00022771"/>
    </source>
</evidence>
<feature type="transmembrane region" description="Helical" evidence="5">
    <location>
        <begin position="17"/>
        <end position="41"/>
    </location>
</feature>